<reference evidence="1 2" key="1">
    <citation type="submission" date="2019-03" db="EMBL/GenBank/DDBJ databases">
        <title>This is whole genome sequence of Paenibacillus sp MS74 strain.</title>
        <authorList>
            <person name="Trinh H.N."/>
        </authorList>
    </citation>
    <scope>NUCLEOTIDE SEQUENCE [LARGE SCALE GENOMIC DNA]</scope>
    <source>
        <strain evidence="1 2">MS74</strain>
    </source>
</reference>
<dbReference type="RefSeq" id="WP_133225902.1">
    <property type="nucleotide sequence ID" value="NZ_SMRT01000002.1"/>
</dbReference>
<dbReference type="OrthoDB" id="2678750at2"/>
<sequence>MKFSDVEETAWDELRPYVDTCVLPVTGLTGSEQPWEATRALEQLRDALDCLEIPYKGRVLTYPAFHFITDEECGSETLKRVCARLKNSGFRYLIVIGAKAELENILSESGADCALTLPPVMLNDSLPEVKRQIAQKLQQLWSANSEG</sequence>
<dbReference type="EMBL" id="SMRT01000002">
    <property type="protein sequence ID" value="TDF99365.1"/>
    <property type="molecule type" value="Genomic_DNA"/>
</dbReference>
<comment type="caution">
    <text evidence="1">The sequence shown here is derived from an EMBL/GenBank/DDBJ whole genome shotgun (WGS) entry which is preliminary data.</text>
</comment>
<accession>A0A4R5KW64</accession>
<name>A0A4R5KW64_9BACL</name>
<organism evidence="1 2">
    <name type="scientific">Paenibacillus piri</name>
    <dbReference type="NCBI Taxonomy" id="2547395"/>
    <lineage>
        <taxon>Bacteria</taxon>
        <taxon>Bacillati</taxon>
        <taxon>Bacillota</taxon>
        <taxon>Bacilli</taxon>
        <taxon>Bacillales</taxon>
        <taxon>Paenibacillaceae</taxon>
        <taxon>Paenibacillus</taxon>
    </lineage>
</organism>
<evidence type="ECO:0000313" key="1">
    <source>
        <dbReference type="EMBL" id="TDF99365.1"/>
    </source>
</evidence>
<protein>
    <submittedName>
        <fullName evidence="1">DUF2487 family protein</fullName>
    </submittedName>
</protein>
<proteinExistence type="predicted"/>
<keyword evidence="2" id="KW-1185">Reference proteome</keyword>
<gene>
    <name evidence="1" type="ORF">E1757_05785</name>
</gene>
<dbReference type="Proteomes" id="UP000295636">
    <property type="component" value="Unassembled WGS sequence"/>
</dbReference>
<dbReference type="Pfam" id="PF10673">
    <property type="entry name" value="DUF2487"/>
    <property type="match status" value="1"/>
</dbReference>
<dbReference type="InterPro" id="IPR019615">
    <property type="entry name" value="DUF2487"/>
</dbReference>
<dbReference type="AlphaFoldDB" id="A0A4R5KW64"/>
<evidence type="ECO:0000313" key="2">
    <source>
        <dbReference type="Proteomes" id="UP000295636"/>
    </source>
</evidence>